<dbReference type="Pfam" id="PF04969">
    <property type="entry name" value="CS"/>
    <property type="match status" value="1"/>
</dbReference>
<evidence type="ECO:0000313" key="4">
    <source>
        <dbReference type="Proteomes" id="UP000077671"/>
    </source>
</evidence>
<dbReference type="Gene3D" id="2.60.40.790">
    <property type="match status" value="1"/>
</dbReference>
<dbReference type="InterPro" id="IPR007052">
    <property type="entry name" value="CS_dom"/>
</dbReference>
<dbReference type="SUPFAM" id="SSF49764">
    <property type="entry name" value="HSP20-like chaperones"/>
    <property type="match status" value="1"/>
</dbReference>
<dbReference type="Proteomes" id="UP000077671">
    <property type="component" value="Unassembled WGS sequence"/>
</dbReference>
<feature type="domain" description="CS" evidence="2">
    <location>
        <begin position="68"/>
        <end position="160"/>
    </location>
</feature>
<feature type="region of interest" description="Disordered" evidence="1">
    <location>
        <begin position="141"/>
        <end position="180"/>
    </location>
</feature>
<protein>
    <recommendedName>
        <fullName evidence="2">CS domain-containing protein</fullName>
    </recommendedName>
</protein>
<reference evidence="3" key="1">
    <citation type="submission" date="2016-04" db="EMBL/GenBank/DDBJ databases">
        <authorList>
            <person name="Nguyen H.D."/>
            <person name="Kesanakurti P."/>
            <person name="Cullis J."/>
            <person name="Levesque C.A."/>
            <person name="Hambleton S."/>
        </authorList>
    </citation>
    <scope>NUCLEOTIDE SEQUENCE</scope>
    <source>
        <strain evidence="3">DAOMC 238032</strain>
    </source>
</reference>
<evidence type="ECO:0000256" key="1">
    <source>
        <dbReference type="SAM" id="MobiDB-lite"/>
    </source>
</evidence>
<sequence>MPEWNADNQENADEIGHFGTRTLSQQTSCLPNSALSSDHQHTEHSYTRAYTHTCCFPSRRGRMAHPHPAFQLWTVHQSTSQATVLFYVPRKTRSADIDVRITSHSITAGVRHAPPVINAALWAPVNPTHSSWQIERLCRNTKHRRSHRHPPPQLTSPTLGSSGPPSSTYSIIGGSTPGSH</sequence>
<comment type="caution">
    <text evidence="3">The sequence shown here is derived from an EMBL/GenBank/DDBJ whole genome shotgun (WGS) entry which is preliminary data.</text>
</comment>
<dbReference type="InterPro" id="IPR008978">
    <property type="entry name" value="HSP20-like_chaperone"/>
</dbReference>
<gene>
    <name evidence="3" type="ORF">A4X03_0g6876</name>
</gene>
<dbReference type="AlphaFoldDB" id="A0A8T8SSW2"/>
<name>A0A8T8SSW2_9BASI</name>
<proteinExistence type="predicted"/>
<dbReference type="EMBL" id="LWDD02001442">
    <property type="protein sequence ID" value="KAE8248085.1"/>
    <property type="molecule type" value="Genomic_DNA"/>
</dbReference>
<feature type="compositionally biased region" description="Basic residues" evidence="1">
    <location>
        <begin position="141"/>
        <end position="150"/>
    </location>
</feature>
<dbReference type="PROSITE" id="PS51203">
    <property type="entry name" value="CS"/>
    <property type="match status" value="1"/>
</dbReference>
<evidence type="ECO:0000313" key="3">
    <source>
        <dbReference type="EMBL" id="KAE8248085.1"/>
    </source>
</evidence>
<organism evidence="3 4">
    <name type="scientific">Tilletia caries</name>
    <name type="common">wheat bunt fungus</name>
    <dbReference type="NCBI Taxonomy" id="13290"/>
    <lineage>
        <taxon>Eukaryota</taxon>
        <taxon>Fungi</taxon>
        <taxon>Dikarya</taxon>
        <taxon>Basidiomycota</taxon>
        <taxon>Ustilaginomycotina</taxon>
        <taxon>Exobasidiomycetes</taxon>
        <taxon>Tilletiales</taxon>
        <taxon>Tilletiaceae</taxon>
        <taxon>Tilletia</taxon>
    </lineage>
</organism>
<accession>A0A8T8SSW2</accession>
<reference evidence="3" key="2">
    <citation type="journal article" date="2019" name="IMA Fungus">
        <title>Genome sequencing and comparison of five Tilletia species to identify candidate genes for the detection of regulated species infecting wheat.</title>
        <authorList>
            <person name="Nguyen H.D.T."/>
            <person name="Sultana T."/>
            <person name="Kesanakurti P."/>
            <person name="Hambleton S."/>
        </authorList>
    </citation>
    <scope>NUCLEOTIDE SEQUENCE</scope>
    <source>
        <strain evidence="3">DAOMC 238032</strain>
    </source>
</reference>
<feature type="non-terminal residue" evidence="3">
    <location>
        <position position="1"/>
    </location>
</feature>
<feature type="compositionally biased region" description="Low complexity" evidence="1">
    <location>
        <begin position="155"/>
        <end position="180"/>
    </location>
</feature>
<evidence type="ECO:0000259" key="2">
    <source>
        <dbReference type="PROSITE" id="PS51203"/>
    </source>
</evidence>